<evidence type="ECO:0000259" key="2">
    <source>
        <dbReference type="Pfam" id="PF06744"/>
    </source>
</evidence>
<feature type="transmembrane region" description="Helical" evidence="1">
    <location>
        <begin position="21"/>
        <end position="41"/>
    </location>
</feature>
<keyword evidence="1" id="KW-0812">Transmembrane</keyword>
<dbReference type="PANTHER" id="PTHR36153:SF5">
    <property type="entry name" value="EXPORTED PROTEIN"/>
    <property type="match status" value="1"/>
</dbReference>
<dbReference type="InterPro" id="IPR053156">
    <property type="entry name" value="T6SS_TssM-like"/>
</dbReference>
<gene>
    <name evidence="5" type="primary">tssM</name>
    <name evidence="5" type="ORF">ENI00_14240</name>
</gene>
<comment type="caution">
    <text evidence="5">The sequence shown here is derived from an EMBL/GenBank/DDBJ whole genome shotgun (WGS) entry which is preliminary data.</text>
</comment>
<evidence type="ECO:0000256" key="1">
    <source>
        <dbReference type="SAM" id="Phobius"/>
    </source>
</evidence>
<organism evidence="5">
    <name type="scientific">Marinobacter antarcticus</name>
    <dbReference type="NCBI Taxonomy" id="564117"/>
    <lineage>
        <taxon>Bacteria</taxon>
        <taxon>Pseudomonadati</taxon>
        <taxon>Pseudomonadota</taxon>
        <taxon>Gammaproteobacteria</taxon>
        <taxon>Pseudomonadales</taxon>
        <taxon>Marinobacteraceae</taxon>
        <taxon>Marinobacter</taxon>
    </lineage>
</organism>
<protein>
    <submittedName>
        <fullName evidence="5">Type VI secretion system membrane subunit TssM</fullName>
    </submittedName>
</protein>
<dbReference type="InterPro" id="IPR009612">
    <property type="entry name" value="IcmF-rel"/>
</dbReference>
<feature type="transmembrane region" description="Helical" evidence="1">
    <location>
        <begin position="453"/>
        <end position="471"/>
    </location>
</feature>
<dbReference type="EMBL" id="DRGY01000115">
    <property type="protein sequence ID" value="HEA53441.1"/>
    <property type="molecule type" value="Genomic_DNA"/>
</dbReference>
<dbReference type="SUPFAM" id="SSF52540">
    <property type="entry name" value="P-loop containing nucleoside triphosphate hydrolases"/>
    <property type="match status" value="1"/>
</dbReference>
<dbReference type="Pfam" id="PF14331">
    <property type="entry name" value="IcmF-related_N"/>
    <property type="match status" value="1"/>
</dbReference>
<dbReference type="AlphaFoldDB" id="A0A831R414"/>
<dbReference type="Pfam" id="PF06744">
    <property type="entry name" value="IcmF_C"/>
    <property type="match status" value="1"/>
</dbReference>
<dbReference type="NCBIfam" id="TIGR03348">
    <property type="entry name" value="VI_IcmF"/>
    <property type="match status" value="1"/>
</dbReference>
<evidence type="ECO:0000259" key="4">
    <source>
        <dbReference type="Pfam" id="PF14331"/>
    </source>
</evidence>
<proteinExistence type="predicted"/>
<dbReference type="InterPro" id="IPR027417">
    <property type="entry name" value="P-loop_NTPase"/>
</dbReference>
<dbReference type="InterPro" id="IPR017731">
    <property type="entry name" value="TssM1-like"/>
</dbReference>
<feature type="transmembrane region" description="Helical" evidence="1">
    <location>
        <begin position="61"/>
        <end position="79"/>
    </location>
</feature>
<evidence type="ECO:0000259" key="3">
    <source>
        <dbReference type="Pfam" id="PF06761"/>
    </source>
</evidence>
<dbReference type="InterPro" id="IPR010623">
    <property type="entry name" value="IcmF_C"/>
</dbReference>
<dbReference type="Pfam" id="PF06761">
    <property type="entry name" value="IcmF-related"/>
    <property type="match status" value="1"/>
</dbReference>
<name>A0A831R414_9GAMM</name>
<accession>A0A831R414</accession>
<dbReference type="Proteomes" id="UP000885748">
    <property type="component" value="Unassembled WGS sequence"/>
</dbReference>
<feature type="domain" description="Type VI secretion system component TssM1 N-terminal" evidence="4">
    <location>
        <begin position="203"/>
        <end position="457"/>
    </location>
</feature>
<dbReference type="PANTHER" id="PTHR36153">
    <property type="entry name" value="INNER MEMBRANE PROTEIN-RELATED"/>
    <property type="match status" value="1"/>
</dbReference>
<keyword evidence="1" id="KW-0472">Membrane</keyword>
<keyword evidence="1" id="KW-1133">Transmembrane helix</keyword>
<dbReference type="RefSeq" id="WP_304103746.1">
    <property type="nucleotide sequence ID" value="NZ_DRGY01000115.1"/>
</dbReference>
<feature type="domain" description="Type VI secretion system IcmF C-terminal" evidence="2">
    <location>
        <begin position="1076"/>
        <end position="1183"/>
    </location>
</feature>
<sequence>MDTMWRKALLVGRWLVPYIRSAAPVVVVLGLIALVVATWWLGPKWEVSGEFPLATWQTRALVTLGVVLLLATIWGTLLARRLGKVNAEKAEEQKEQEDPILPMERRQRRLLDRQLAVLKNNLPGRRGVYRLPWYLVMGLKDSGKTSLIQRSGQTYTLTNVTRNNRADRNPFGLDWWIGDHGVLIDPDGELLSQNQDAGGEIPQRLWGHFIQWLERNRPQRPLNGVILAVDLAQLSTASDEQREAHAILLRTRLRELMEQIGSRLPVYVSFTKMDLLYGFGPFVRTLSKHEKEQALGFTFRLEGQLDNDDWLNEFAERFSDMITQLNERLPDVLANTRDAEDRAAAYSFTRQLAGMKPVLETFLTSLLSADAFSTPALVRGAYFTSVVQEGVPEDAFVSAAARHYQVSGPIQPAQRTGQSASLFTQSLFPGVIYPEAGLAGDNRRVVRGRQRRVAVAVVVAVCAGAGMTAGWQHYFIKNAEAAASVETRVQSFVDNWQPVGYEPDTTGRNLLKPLDQLRQATLAFGDHRKKWPLIRDMGLYQGNKVGREVEASYLDMLAYQYLPALMFGVMGEMSRATDDSAERLEHLRVLRMLYDASGRRSDIVTTYMSDYWQRAFPGRRDVQQRLMAHLDYAMAYTDLAEQARNGNATANMTLAPFKSSVQWSQRELGRISTPDRVYRNLEVEAGREFRESTDLARTSGPAFSNVFMRVDEYGEPAENLSDESPKQPLESAPNPLRIPALLTRDGLEKWFLRKSGSVTELALIDAWVLGRRDNVDFSKADEAELQAGLQNLYAEHYANAWRTALSRVDIQPFEDLNHGVRILESLTGGHEPLAQLLGQVRRNTLLIPAAEGGSAAARELLEQSAHFRMLQNIERQFTNLNQLTRKNGDQPSGLEQIMVVVNDLHEYMRTIQEAPDTGKAALNAARARMGLQGADPIFTLQRMAGNQPEPINRLLSRLATESWRVLLDQAVAQLEREWYREVYQPFQQNLARLYPFNAGAGRDLALQDFERFFAPDGVLNTFYKENLKLFLEDHPEQVGDASRAGLVRRDVLASLEKADQIRSAYFTRSGTLDVEFALEPLNLSSNKRRSVVNLDGQLVEFSHGPRQSIPLVWPNTLRDTVESRITLVPVQVNRSPRSLSESGPWALFRLLDKADITGVSNSAVDVRFQVDDGEMRYRLHAASNTNPFTQQLLSGYQIPRSLY</sequence>
<feature type="domain" description="IcmF-related" evidence="3">
    <location>
        <begin position="511"/>
        <end position="844"/>
    </location>
</feature>
<evidence type="ECO:0000313" key="5">
    <source>
        <dbReference type="EMBL" id="HEA53441.1"/>
    </source>
</evidence>
<dbReference type="InterPro" id="IPR025743">
    <property type="entry name" value="TssM1_N"/>
</dbReference>
<reference evidence="5" key="1">
    <citation type="journal article" date="2020" name="mSystems">
        <title>Genome- and Community-Level Interaction Insights into Carbon Utilization and Element Cycling Functions of Hydrothermarchaeota in Hydrothermal Sediment.</title>
        <authorList>
            <person name="Zhou Z."/>
            <person name="Liu Y."/>
            <person name="Xu W."/>
            <person name="Pan J."/>
            <person name="Luo Z.H."/>
            <person name="Li M."/>
        </authorList>
    </citation>
    <scope>NUCLEOTIDE SEQUENCE [LARGE SCALE GENOMIC DNA]</scope>
    <source>
        <strain evidence="5">HyVt-357</strain>
    </source>
</reference>